<name>F3PV57_9BACE</name>
<comment type="subcellular location">
    <subcellularLocation>
        <location evidence="1 9">Cell membrane</location>
        <topology evidence="1 9">Multi-pass membrane protein</topology>
    </subcellularLocation>
</comment>
<keyword evidence="5 9" id="KW-0169">Cobalamin biosynthesis</keyword>
<feature type="transmembrane region" description="Helical" evidence="9">
    <location>
        <begin position="64"/>
        <end position="83"/>
    </location>
</feature>
<dbReference type="UniPathway" id="UPA00148"/>
<dbReference type="HAMAP" id="MF_00024">
    <property type="entry name" value="CobD_CbiB"/>
    <property type="match status" value="1"/>
</dbReference>
<evidence type="ECO:0000256" key="8">
    <source>
        <dbReference type="ARBA" id="ARBA00023136"/>
    </source>
</evidence>
<evidence type="ECO:0000313" key="10">
    <source>
        <dbReference type="EMBL" id="EGF55519.1"/>
    </source>
</evidence>
<comment type="similarity">
    <text evidence="3 9">Belongs to the CobD/CbiB family.</text>
</comment>
<dbReference type="GO" id="GO:0005886">
    <property type="term" value="C:plasma membrane"/>
    <property type="evidence" value="ECO:0007669"/>
    <property type="project" value="UniProtKB-SubCell"/>
</dbReference>
<organism evidence="10 11">
    <name type="scientific">Bacteroides fluxus YIT 12057</name>
    <dbReference type="NCBI Taxonomy" id="763034"/>
    <lineage>
        <taxon>Bacteria</taxon>
        <taxon>Pseudomonadati</taxon>
        <taxon>Bacteroidota</taxon>
        <taxon>Bacteroidia</taxon>
        <taxon>Bacteroidales</taxon>
        <taxon>Bacteroidaceae</taxon>
        <taxon>Bacteroides</taxon>
    </lineage>
</organism>
<feature type="transmembrane region" description="Helical" evidence="9">
    <location>
        <begin position="169"/>
        <end position="186"/>
    </location>
</feature>
<keyword evidence="6 9" id="KW-0812">Transmembrane</keyword>
<dbReference type="Pfam" id="PF03186">
    <property type="entry name" value="CobD_Cbib"/>
    <property type="match status" value="1"/>
</dbReference>
<dbReference type="GO" id="GO:0048472">
    <property type="term" value="F:threonine-phosphate decarboxylase activity"/>
    <property type="evidence" value="ECO:0007669"/>
    <property type="project" value="InterPro"/>
</dbReference>
<dbReference type="NCBIfam" id="TIGR00380">
    <property type="entry name" value="cobal_cbiB"/>
    <property type="match status" value="1"/>
</dbReference>
<evidence type="ECO:0000256" key="2">
    <source>
        <dbReference type="ARBA" id="ARBA00004953"/>
    </source>
</evidence>
<evidence type="ECO:0000256" key="1">
    <source>
        <dbReference type="ARBA" id="ARBA00004651"/>
    </source>
</evidence>
<feature type="transmembrane region" description="Helical" evidence="9">
    <location>
        <begin position="89"/>
        <end position="112"/>
    </location>
</feature>
<evidence type="ECO:0000256" key="3">
    <source>
        <dbReference type="ARBA" id="ARBA00006263"/>
    </source>
</evidence>
<gene>
    <name evidence="9" type="primary">cobD</name>
    <name evidence="10" type="ORF">HMPREF9446_02631</name>
</gene>
<evidence type="ECO:0000256" key="5">
    <source>
        <dbReference type="ARBA" id="ARBA00022573"/>
    </source>
</evidence>
<dbReference type="eggNOG" id="COG1270">
    <property type="taxonomic scope" value="Bacteria"/>
</dbReference>
<keyword evidence="7 9" id="KW-1133">Transmembrane helix</keyword>
<evidence type="ECO:0000256" key="7">
    <source>
        <dbReference type="ARBA" id="ARBA00022989"/>
    </source>
</evidence>
<dbReference type="EMBL" id="AFBN01000060">
    <property type="protein sequence ID" value="EGF55519.1"/>
    <property type="molecule type" value="Genomic_DNA"/>
</dbReference>
<evidence type="ECO:0000313" key="11">
    <source>
        <dbReference type="Proteomes" id="UP000003416"/>
    </source>
</evidence>
<sequence length="323" mass="36460">MVMENILIFLGIAFNLNLPLLTAWLLDHWLGDPLWMPHPVVGFGKAISFFEHRLNRGKHRRMKGALVSLFLVAGVYLTTFLLLRRVSYISPGLLLTLQVLLIFYCLAGTTLVREVREVFKAVDRSLEEGRKQVARIVGRDTSRLTAQEVRTAALETLAENLSDGVIAPLFWYLLLGVPGMLAYKMVNTLDSMIGYKNERYRQFGCFAARMDDAANYIPARLTAFLMVLASGRLSLLAFVGRYGNRHASPNSGYPESALAGILDCRFGGPHDYFGQEVWKPYIGFNNRMLTTEDMYRAIRINRCAEWLMVMAVILTVSLISFCS</sequence>
<dbReference type="Proteomes" id="UP000003416">
    <property type="component" value="Unassembled WGS sequence"/>
</dbReference>
<dbReference type="InterPro" id="IPR004485">
    <property type="entry name" value="Cobalamin_biosynth_CobD/CbiB"/>
</dbReference>
<feature type="transmembrane region" description="Helical" evidence="9">
    <location>
        <begin position="6"/>
        <end position="26"/>
    </location>
</feature>
<dbReference type="PANTHER" id="PTHR34308">
    <property type="entry name" value="COBALAMIN BIOSYNTHESIS PROTEIN CBIB"/>
    <property type="match status" value="1"/>
</dbReference>
<protein>
    <recommendedName>
        <fullName evidence="9">Cobalamin biosynthesis protein CobD</fullName>
    </recommendedName>
</protein>
<evidence type="ECO:0000256" key="6">
    <source>
        <dbReference type="ARBA" id="ARBA00022692"/>
    </source>
</evidence>
<feature type="transmembrane region" description="Helical" evidence="9">
    <location>
        <begin position="303"/>
        <end position="321"/>
    </location>
</feature>
<comment type="pathway">
    <text evidence="2 9">Cofactor biosynthesis; adenosylcobalamin biosynthesis.</text>
</comment>
<dbReference type="HOGENOM" id="CLU_054212_0_0_10"/>
<proteinExistence type="inferred from homology"/>
<evidence type="ECO:0000256" key="4">
    <source>
        <dbReference type="ARBA" id="ARBA00022475"/>
    </source>
</evidence>
<comment type="caution">
    <text evidence="10">The sequence shown here is derived from an EMBL/GenBank/DDBJ whole genome shotgun (WGS) entry which is preliminary data.</text>
</comment>
<keyword evidence="11" id="KW-1185">Reference proteome</keyword>
<dbReference type="GO" id="GO:0009236">
    <property type="term" value="P:cobalamin biosynthetic process"/>
    <property type="evidence" value="ECO:0007669"/>
    <property type="project" value="UniProtKB-UniRule"/>
</dbReference>
<dbReference type="AlphaFoldDB" id="F3PV57"/>
<dbReference type="STRING" id="763034.HMPREF9446_02631"/>
<accession>F3PV57</accession>
<comment type="function">
    <text evidence="9">Converts cobyric acid to cobinamide by the addition of aminopropanol on the F carboxylic group.</text>
</comment>
<dbReference type="GO" id="GO:0015420">
    <property type="term" value="F:ABC-type vitamin B12 transporter activity"/>
    <property type="evidence" value="ECO:0007669"/>
    <property type="project" value="UniProtKB-UniRule"/>
</dbReference>
<evidence type="ECO:0000256" key="9">
    <source>
        <dbReference type="HAMAP-Rule" id="MF_00024"/>
    </source>
</evidence>
<reference evidence="10 11" key="1">
    <citation type="submission" date="2011-02" db="EMBL/GenBank/DDBJ databases">
        <authorList>
            <person name="Weinstock G."/>
            <person name="Sodergren E."/>
            <person name="Clifton S."/>
            <person name="Fulton L."/>
            <person name="Fulton B."/>
            <person name="Courtney L."/>
            <person name="Fronick C."/>
            <person name="Harrison M."/>
            <person name="Strong C."/>
            <person name="Farmer C."/>
            <person name="Delahaunty K."/>
            <person name="Markovic C."/>
            <person name="Hall O."/>
            <person name="Minx P."/>
            <person name="Tomlinson C."/>
            <person name="Mitreva M."/>
            <person name="Hou S."/>
            <person name="Chen J."/>
            <person name="Wollam A."/>
            <person name="Pepin K.H."/>
            <person name="Johnson M."/>
            <person name="Bhonagiri V."/>
            <person name="Zhang X."/>
            <person name="Suruliraj S."/>
            <person name="Warren W."/>
            <person name="Chinwalla A."/>
            <person name="Mardis E.R."/>
            <person name="Wilson R.K."/>
        </authorList>
    </citation>
    <scope>NUCLEOTIDE SEQUENCE [LARGE SCALE GENOMIC DNA]</scope>
    <source>
        <strain evidence="10 11">YIT 12057</strain>
    </source>
</reference>
<dbReference type="PANTHER" id="PTHR34308:SF1">
    <property type="entry name" value="COBALAMIN BIOSYNTHESIS PROTEIN CBIB"/>
    <property type="match status" value="1"/>
</dbReference>
<keyword evidence="4 9" id="KW-1003">Cell membrane</keyword>
<keyword evidence="8 9" id="KW-0472">Membrane</keyword>